<evidence type="ECO:0000313" key="13">
    <source>
        <dbReference type="Proteomes" id="UP000091929"/>
    </source>
</evidence>
<dbReference type="CDD" id="cd02440">
    <property type="entry name" value="AdoMet_MTases"/>
    <property type="match status" value="1"/>
</dbReference>
<comment type="caution">
    <text evidence="7">Lacks conserved residue(s) required for the propagation of feature annotation.</text>
</comment>
<proteinExistence type="inferred from homology"/>
<keyword evidence="2 7" id="KW-0698">rRNA processing</keyword>
<reference evidence="13 14" key="1">
    <citation type="journal article" date="2016" name="ISME J.">
        <title>Chasing the elusive Euryarchaeota class WSA2: genomes reveal a uniquely fastidious methyl-reducing methanogen.</title>
        <authorList>
            <person name="Nobu M.K."/>
            <person name="Narihiro T."/>
            <person name="Kuroda K."/>
            <person name="Mei R."/>
            <person name="Liu W.T."/>
        </authorList>
    </citation>
    <scope>NUCLEOTIDE SEQUENCE [LARGE SCALE GENOMIC DNA]</scope>
    <source>
        <strain evidence="10">B03fssc0709_Meth_Bin005</strain>
        <strain evidence="11">B15fssc0709_Meth_Bin003</strain>
        <strain evidence="12">BMIXfssc0709_Meth_Bin006</strain>
    </source>
</reference>
<dbReference type="PROSITE" id="PS51689">
    <property type="entry name" value="SAM_RNA_A_N6_MT"/>
    <property type="match status" value="1"/>
</dbReference>
<comment type="subcellular location">
    <subcellularLocation>
        <location evidence="7">Cytoplasm</location>
    </subcellularLocation>
</comment>
<evidence type="ECO:0000256" key="3">
    <source>
        <dbReference type="ARBA" id="ARBA00022603"/>
    </source>
</evidence>
<dbReference type="Gene3D" id="3.40.50.150">
    <property type="entry name" value="Vaccinia Virus protein VP39"/>
    <property type="match status" value="1"/>
</dbReference>
<name>A0A150IMX0_9EURY</name>
<organism evidence="10 14">
    <name type="scientific">Candidatus Methanofastidiosum methylothiophilum</name>
    <dbReference type="NCBI Taxonomy" id="1705564"/>
    <lineage>
        <taxon>Archaea</taxon>
        <taxon>Methanobacteriati</taxon>
        <taxon>Methanobacteriota</taxon>
        <taxon>Stenosarchaea group</taxon>
        <taxon>Candidatus Methanofastidiosia</taxon>
        <taxon>Candidatus Methanofastidiosales</taxon>
        <taxon>Candidatus Methanofastidiosaceae</taxon>
        <taxon>Candidatus Methanofastidiosum</taxon>
    </lineage>
</organism>
<dbReference type="Proteomes" id="UP000092403">
    <property type="component" value="Unassembled WGS sequence"/>
</dbReference>
<feature type="binding site" evidence="7 8">
    <location>
        <position position="47"/>
    </location>
    <ligand>
        <name>S-adenosyl-L-methionine</name>
        <dbReference type="ChEBI" id="CHEBI:59789"/>
    </ligand>
</feature>
<dbReference type="PATRIC" id="fig|1706437.3.peg.1423"/>
<dbReference type="InterPro" id="IPR020596">
    <property type="entry name" value="rRNA_Ade_Mease_Trfase_CS"/>
</dbReference>
<comment type="function">
    <text evidence="7">Specifically dimethylates two adjacent adenosines in the loop of a conserved hairpin near the 3'-end of 16S rRNA in the 30S particle. May play a critical role in biogenesis of 30S subunits.</text>
</comment>
<gene>
    <name evidence="7 10" type="primary">rsmA</name>
    <name evidence="7" type="synonym">ksgA</name>
    <name evidence="10" type="ORF">APG10_00108</name>
    <name evidence="11" type="ORF">APG11_01415</name>
    <name evidence="12" type="ORF">APG12_00161</name>
</gene>
<evidence type="ECO:0000313" key="12">
    <source>
        <dbReference type="EMBL" id="KYC51236.1"/>
    </source>
</evidence>
<evidence type="ECO:0000256" key="4">
    <source>
        <dbReference type="ARBA" id="ARBA00022679"/>
    </source>
</evidence>
<accession>A0A150J1Z1</accession>
<keyword evidence="4 7" id="KW-0808">Transferase</keyword>
<dbReference type="HAMAP" id="MF_00607">
    <property type="entry name" value="16SrRNA_methyltr_A"/>
    <property type="match status" value="1"/>
</dbReference>
<dbReference type="PANTHER" id="PTHR11727:SF7">
    <property type="entry name" value="DIMETHYLADENOSINE TRANSFERASE-RELATED"/>
    <property type="match status" value="1"/>
</dbReference>
<accession>A0A150IMX0</accession>
<evidence type="ECO:0000256" key="6">
    <source>
        <dbReference type="ARBA" id="ARBA00022884"/>
    </source>
</evidence>
<dbReference type="AlphaFoldDB" id="A0A150IMX0"/>
<evidence type="ECO:0000256" key="7">
    <source>
        <dbReference type="HAMAP-Rule" id="MF_00607"/>
    </source>
</evidence>
<dbReference type="SMART" id="SM00650">
    <property type="entry name" value="rADc"/>
    <property type="match status" value="1"/>
</dbReference>
<dbReference type="PATRIC" id="fig|1706438.3.peg.161"/>
<dbReference type="InterPro" id="IPR011530">
    <property type="entry name" value="rRNA_adenine_dimethylase"/>
</dbReference>
<dbReference type="EC" id="2.1.1.-" evidence="7"/>
<keyword evidence="5 7" id="KW-0949">S-adenosyl-L-methionine</keyword>
<dbReference type="PANTHER" id="PTHR11727">
    <property type="entry name" value="DIMETHYLADENOSINE TRANSFERASE"/>
    <property type="match status" value="1"/>
</dbReference>
<keyword evidence="1 7" id="KW-0963">Cytoplasm</keyword>
<evidence type="ECO:0000256" key="8">
    <source>
        <dbReference type="PROSITE-ProRule" id="PRU01026"/>
    </source>
</evidence>
<dbReference type="InterPro" id="IPR001737">
    <property type="entry name" value="KsgA/Erm"/>
</dbReference>
<sequence>MIPNKLFYLLNKYNIRPSKRFSQNFLISDEVLRFMASYGKGKVLEIGPGLGFLTEKLSKVCDKVVAVEMDSNLVNILKQEYNFENVEIVNEDFLKFEDKNFDTVVSSIPYGISSQITFKLFEMKFETATLLYQKEFARRFISKPGEDEYSRLSVMSNIYSEIEILTDVPPSAFYPEPKVWSSIAHIKLDKKFEINEVFEDTVRALFTHRNKIVHKAIYHSRDIFGKGKEFRQSLEDIPYKDRRVYTLDIFEIKYISDWLEGIL</sequence>
<evidence type="ECO:0000313" key="11">
    <source>
        <dbReference type="EMBL" id="KYC47106.1"/>
    </source>
</evidence>
<feature type="binding site" evidence="7 8">
    <location>
        <position position="92"/>
    </location>
    <ligand>
        <name>S-adenosyl-L-methionine</name>
        <dbReference type="ChEBI" id="CHEBI:59789"/>
    </ligand>
</feature>
<protein>
    <recommendedName>
        <fullName evidence="7">Probable ribosomal RNA small subunit methyltransferase A</fullName>
        <ecNumber evidence="7">2.1.1.-</ecNumber>
    </recommendedName>
    <alternativeName>
        <fullName evidence="7">16S rRNA dimethyladenosine transferase</fullName>
    </alternativeName>
    <alternativeName>
        <fullName evidence="7">16S rRNA dimethylase</fullName>
    </alternativeName>
    <alternativeName>
        <fullName evidence="7">S-adenosylmethionine-6-N',N'-adenosyl(rRNA) dimethyltransferase</fullName>
    </alternativeName>
</protein>
<dbReference type="GO" id="GO:0000179">
    <property type="term" value="F:rRNA (adenine-N6,N6-)-dimethyltransferase activity"/>
    <property type="evidence" value="ECO:0007669"/>
    <property type="project" value="UniProtKB-UniRule"/>
</dbReference>
<dbReference type="GO" id="GO:0005737">
    <property type="term" value="C:cytoplasm"/>
    <property type="evidence" value="ECO:0007669"/>
    <property type="project" value="UniProtKB-SubCell"/>
</dbReference>
<accession>A0A150IPW7</accession>
<dbReference type="Proteomes" id="UP000091929">
    <property type="component" value="Unassembled WGS sequence"/>
</dbReference>
<keyword evidence="6 7" id="KW-0694">RNA-binding</keyword>
<dbReference type="InterPro" id="IPR020598">
    <property type="entry name" value="rRNA_Ade_methylase_Trfase_N"/>
</dbReference>
<dbReference type="InterPro" id="IPR029063">
    <property type="entry name" value="SAM-dependent_MTases_sf"/>
</dbReference>
<dbReference type="SUPFAM" id="SSF53335">
    <property type="entry name" value="S-adenosyl-L-methionine-dependent methyltransferases"/>
    <property type="match status" value="1"/>
</dbReference>
<evidence type="ECO:0000313" key="14">
    <source>
        <dbReference type="Proteomes" id="UP000092401"/>
    </source>
</evidence>
<feature type="domain" description="Ribosomal RNA adenine methylase transferase N-terminal" evidence="9">
    <location>
        <begin position="27"/>
        <end position="190"/>
    </location>
</feature>
<dbReference type="Proteomes" id="UP000092401">
    <property type="component" value="Unassembled WGS sequence"/>
</dbReference>
<feature type="binding site" evidence="7 8">
    <location>
        <position position="26"/>
    </location>
    <ligand>
        <name>S-adenosyl-L-methionine</name>
        <dbReference type="ChEBI" id="CHEBI:59789"/>
    </ligand>
</feature>
<evidence type="ECO:0000259" key="9">
    <source>
        <dbReference type="SMART" id="SM00650"/>
    </source>
</evidence>
<dbReference type="EMBL" id="LNGF01000033">
    <property type="protein sequence ID" value="KYC47106.1"/>
    <property type="molecule type" value="Genomic_DNA"/>
</dbReference>
<dbReference type="EMBL" id="LNGE01000002">
    <property type="protein sequence ID" value="KYC46238.1"/>
    <property type="molecule type" value="Genomic_DNA"/>
</dbReference>
<feature type="binding site" evidence="7 8">
    <location>
        <position position="68"/>
    </location>
    <ligand>
        <name>S-adenosyl-L-methionine</name>
        <dbReference type="ChEBI" id="CHEBI:59789"/>
    </ligand>
</feature>
<evidence type="ECO:0000256" key="5">
    <source>
        <dbReference type="ARBA" id="ARBA00022691"/>
    </source>
</evidence>
<dbReference type="GO" id="GO:0003723">
    <property type="term" value="F:RNA binding"/>
    <property type="evidence" value="ECO:0007669"/>
    <property type="project" value="UniProtKB-UniRule"/>
</dbReference>
<dbReference type="Pfam" id="PF00398">
    <property type="entry name" value="RrnaAD"/>
    <property type="match status" value="1"/>
</dbReference>
<evidence type="ECO:0000256" key="2">
    <source>
        <dbReference type="ARBA" id="ARBA00022552"/>
    </source>
</evidence>
<feature type="binding site" evidence="7 8">
    <location>
        <position position="24"/>
    </location>
    <ligand>
        <name>S-adenosyl-L-methionine</name>
        <dbReference type="ChEBI" id="CHEBI:59789"/>
    </ligand>
</feature>
<evidence type="ECO:0000313" key="10">
    <source>
        <dbReference type="EMBL" id="KYC46238.1"/>
    </source>
</evidence>
<comment type="similarity">
    <text evidence="7">Belongs to the class I-like SAM-binding methyltransferase superfamily. rRNA adenine N(6)-methyltransferase family. RsmA subfamily.</text>
</comment>
<dbReference type="PATRIC" id="fig|1706436.3.peg.107"/>
<dbReference type="NCBIfam" id="TIGR00755">
    <property type="entry name" value="ksgA"/>
    <property type="match status" value="1"/>
</dbReference>
<dbReference type="Gene3D" id="1.10.8.100">
    <property type="entry name" value="Ribosomal RNA adenine dimethylase-like, domain 2"/>
    <property type="match status" value="1"/>
</dbReference>
<evidence type="ECO:0000256" key="1">
    <source>
        <dbReference type="ARBA" id="ARBA00022490"/>
    </source>
</evidence>
<dbReference type="InterPro" id="IPR023165">
    <property type="entry name" value="rRNA_Ade_diMease-like_C"/>
</dbReference>
<feature type="binding site" evidence="8">
    <location>
        <position position="107"/>
    </location>
    <ligand>
        <name>S-adenosyl-L-methionine</name>
        <dbReference type="ChEBI" id="CHEBI:59789"/>
    </ligand>
</feature>
<dbReference type="PROSITE" id="PS01131">
    <property type="entry name" value="RRNA_A_DIMETH"/>
    <property type="match status" value="1"/>
</dbReference>
<dbReference type="EMBL" id="LNJC01000002">
    <property type="protein sequence ID" value="KYC51236.1"/>
    <property type="molecule type" value="Genomic_DNA"/>
</dbReference>
<keyword evidence="3 7" id="KW-0489">Methyltransferase</keyword>
<comment type="caution">
    <text evidence="10">The sequence shown here is derived from an EMBL/GenBank/DDBJ whole genome shotgun (WGS) entry which is preliminary data.</text>
</comment>